<keyword evidence="4" id="KW-0547">Nucleotide-binding</keyword>
<dbReference type="InterPro" id="IPR055414">
    <property type="entry name" value="LRR_R13L4/SHOC2-like"/>
</dbReference>
<evidence type="ECO:0000256" key="4">
    <source>
        <dbReference type="ARBA" id="ARBA00022741"/>
    </source>
</evidence>
<keyword evidence="5" id="KW-0611">Plant defense</keyword>
<keyword evidence="3" id="KW-0677">Repeat</keyword>
<dbReference type="FunFam" id="1.10.10.10:FF:000322">
    <property type="entry name" value="Probable disease resistance protein At1g63360"/>
    <property type="match status" value="1"/>
</dbReference>
<keyword evidence="9" id="KW-1185">Reference proteome</keyword>
<dbReference type="PRINTS" id="PR00364">
    <property type="entry name" value="DISEASERSIST"/>
</dbReference>
<evidence type="ECO:0000259" key="7">
    <source>
        <dbReference type="Pfam" id="PF23598"/>
    </source>
</evidence>
<keyword evidence="2" id="KW-0433">Leucine-rich repeat</keyword>
<evidence type="ECO:0000256" key="3">
    <source>
        <dbReference type="ARBA" id="ARBA00022737"/>
    </source>
</evidence>
<keyword evidence="6" id="KW-0067">ATP-binding</keyword>
<reference evidence="8 9" key="1">
    <citation type="journal article" date="2017" name="Genome Biol.">
        <title>New reference genome sequences of hot pepper reveal the massive evolution of plant disease-resistance genes by retroduplication.</title>
        <authorList>
            <person name="Kim S."/>
            <person name="Park J."/>
            <person name="Yeom S.I."/>
            <person name="Kim Y.M."/>
            <person name="Seo E."/>
            <person name="Kim K.T."/>
            <person name="Kim M.S."/>
            <person name="Lee J.M."/>
            <person name="Cheong K."/>
            <person name="Shin H.S."/>
            <person name="Kim S.B."/>
            <person name="Han K."/>
            <person name="Lee J."/>
            <person name="Park M."/>
            <person name="Lee H.A."/>
            <person name="Lee H.Y."/>
            <person name="Lee Y."/>
            <person name="Oh S."/>
            <person name="Lee J.H."/>
            <person name="Choi E."/>
            <person name="Choi E."/>
            <person name="Lee S.E."/>
            <person name="Jeon J."/>
            <person name="Kim H."/>
            <person name="Choi G."/>
            <person name="Song H."/>
            <person name="Lee J."/>
            <person name="Lee S.C."/>
            <person name="Kwon J.K."/>
            <person name="Lee H.Y."/>
            <person name="Koo N."/>
            <person name="Hong Y."/>
            <person name="Kim R.W."/>
            <person name="Kang W.H."/>
            <person name="Huh J.H."/>
            <person name="Kang B.C."/>
            <person name="Yang T.J."/>
            <person name="Lee Y.H."/>
            <person name="Bennetzen J.L."/>
            <person name="Choi D."/>
        </authorList>
    </citation>
    <scope>NUCLEOTIDE SEQUENCE [LARGE SCALE GENOMIC DNA]</scope>
    <source>
        <strain evidence="9">cv. PBC81</strain>
    </source>
</reference>
<evidence type="ECO:0000256" key="6">
    <source>
        <dbReference type="ARBA" id="ARBA00022840"/>
    </source>
</evidence>
<organism evidence="8 9">
    <name type="scientific">Capsicum baccatum</name>
    <name type="common">Peruvian pepper</name>
    <dbReference type="NCBI Taxonomy" id="33114"/>
    <lineage>
        <taxon>Eukaryota</taxon>
        <taxon>Viridiplantae</taxon>
        <taxon>Streptophyta</taxon>
        <taxon>Embryophyta</taxon>
        <taxon>Tracheophyta</taxon>
        <taxon>Spermatophyta</taxon>
        <taxon>Magnoliopsida</taxon>
        <taxon>eudicotyledons</taxon>
        <taxon>Gunneridae</taxon>
        <taxon>Pentapetalae</taxon>
        <taxon>asterids</taxon>
        <taxon>lamiids</taxon>
        <taxon>Solanales</taxon>
        <taxon>Solanaceae</taxon>
        <taxon>Solanoideae</taxon>
        <taxon>Capsiceae</taxon>
        <taxon>Capsicum</taxon>
    </lineage>
</organism>
<comment type="caution">
    <text evidence="8">The sequence shown here is derived from an EMBL/GenBank/DDBJ whole genome shotgun (WGS) entry which is preliminary data.</text>
</comment>
<dbReference type="EMBL" id="MLFT02000008">
    <property type="protein sequence ID" value="PHT39783.1"/>
    <property type="molecule type" value="Genomic_DNA"/>
</dbReference>
<sequence length="660" mass="74773">MNVTTLKEDESWQLFVENAGDVANLEYIQPLAKEIARECGGLPLAITVIGSSMRGKTRVQLWNDALDSLRRSEPYNKNVKDKVYNVIKWSYDSLESRDIQSCFLYCSLYPAAIPIDDLLHYWWAEGILGEHDTYEQAYNRGITLIESLKDACLLEADKIVKAQVVDGVNMHDGVRDVARWIASTIGDEHTSVFQAGIGLNKISHMKISASVKRISFVSNKIECLPDCFTKCPKTTSLLLQDNQPLKKIPHEFFLAFPALRVLNLSQTGITELPSSINSLYQLRALIVQRCFELKELAPVANLHNLQVLDCENTELRCLPQRMDNLTNLRLLNMCVADLSISEGFFLNLPSVEMLNMSCSCLGATSLDEISSLQNLTYLSIGVDSSSFFNRDYTWMTRLKGFLIEVGETSIYVPYNKSKRVINVDKCEIFSNGELSGMLQFASDLYLNECMGLRKLISYNTFNGLKLLNIVCCSCSFGQVEGGSGQFDPLPNLEYLDLYLVKNLKSVSDFGQYLSVRFSKLSQLNISRCASLTCLFNDGEVCSVPKHLEEIMINHCYQLVELYVQCSSSDQARLVNSEIPRVQRLKLHDLPELATLGEPQSMWEHLEELTVSYCDGLRKLSFSIQTSKNIKIIEGGSEWWSQLEWDDENFKSNLESCYKKW</sequence>
<evidence type="ECO:0000256" key="5">
    <source>
        <dbReference type="ARBA" id="ARBA00022821"/>
    </source>
</evidence>
<proteinExistence type="inferred from homology"/>
<evidence type="ECO:0000256" key="1">
    <source>
        <dbReference type="ARBA" id="ARBA00008894"/>
    </source>
</evidence>
<dbReference type="Proteomes" id="UP000224567">
    <property type="component" value="Unassembled WGS sequence"/>
</dbReference>
<protein>
    <recommendedName>
        <fullName evidence="7">Disease resistance R13L4/SHOC-2-like LRR domain-containing protein</fullName>
    </recommendedName>
</protein>
<dbReference type="Pfam" id="PF23598">
    <property type="entry name" value="LRR_14"/>
    <property type="match status" value="1"/>
</dbReference>
<dbReference type="InterPro" id="IPR050905">
    <property type="entry name" value="Plant_NBS-LRR"/>
</dbReference>
<reference evidence="9" key="2">
    <citation type="journal article" date="2017" name="J. Anim. Genet.">
        <title>Multiple reference genome sequences of hot pepper reveal the massive evolution of plant disease resistance genes by retroduplication.</title>
        <authorList>
            <person name="Kim S."/>
            <person name="Park J."/>
            <person name="Yeom S.-I."/>
            <person name="Kim Y.-M."/>
            <person name="Seo E."/>
            <person name="Kim K.-T."/>
            <person name="Kim M.-S."/>
            <person name="Lee J.M."/>
            <person name="Cheong K."/>
            <person name="Shin H.-S."/>
            <person name="Kim S.-B."/>
            <person name="Han K."/>
            <person name="Lee J."/>
            <person name="Park M."/>
            <person name="Lee H.-A."/>
            <person name="Lee H.-Y."/>
            <person name="Lee Y."/>
            <person name="Oh S."/>
            <person name="Lee J.H."/>
            <person name="Choi E."/>
            <person name="Choi E."/>
            <person name="Lee S.E."/>
            <person name="Jeon J."/>
            <person name="Kim H."/>
            <person name="Choi G."/>
            <person name="Song H."/>
            <person name="Lee J."/>
            <person name="Lee S.-C."/>
            <person name="Kwon J.-K."/>
            <person name="Lee H.-Y."/>
            <person name="Koo N."/>
            <person name="Hong Y."/>
            <person name="Kim R.W."/>
            <person name="Kang W.-H."/>
            <person name="Huh J.H."/>
            <person name="Kang B.-C."/>
            <person name="Yang T.-J."/>
            <person name="Lee Y.-H."/>
            <person name="Bennetzen J.L."/>
            <person name="Choi D."/>
        </authorList>
    </citation>
    <scope>NUCLEOTIDE SEQUENCE [LARGE SCALE GENOMIC DNA]</scope>
    <source>
        <strain evidence="9">cv. PBC81</strain>
    </source>
</reference>
<dbReference type="FunFam" id="1.10.8.430:FF:000003">
    <property type="entry name" value="Probable disease resistance protein At5g66910"/>
    <property type="match status" value="1"/>
</dbReference>
<dbReference type="OrthoDB" id="1937853at2759"/>
<dbReference type="SUPFAM" id="SSF52058">
    <property type="entry name" value="L domain-like"/>
    <property type="match status" value="1"/>
</dbReference>
<evidence type="ECO:0000256" key="2">
    <source>
        <dbReference type="ARBA" id="ARBA00022614"/>
    </source>
</evidence>
<evidence type="ECO:0000313" key="8">
    <source>
        <dbReference type="EMBL" id="PHT39783.1"/>
    </source>
</evidence>
<gene>
    <name evidence="8" type="ORF">CQW23_18637</name>
</gene>
<dbReference type="PANTHER" id="PTHR33463:SF218">
    <property type="entry name" value="DISEASE RESISTANCE PROTEIN RPS2-LIKE"/>
    <property type="match status" value="1"/>
</dbReference>
<name>A0A2G2W3J8_CAPBA</name>
<dbReference type="Gene3D" id="1.10.8.430">
    <property type="entry name" value="Helical domain of apoptotic protease-activating factors"/>
    <property type="match status" value="1"/>
</dbReference>
<dbReference type="GO" id="GO:0006952">
    <property type="term" value="P:defense response"/>
    <property type="evidence" value="ECO:0007669"/>
    <property type="project" value="UniProtKB-KW"/>
</dbReference>
<dbReference type="InterPro" id="IPR042197">
    <property type="entry name" value="Apaf_helical"/>
</dbReference>
<dbReference type="SUPFAM" id="SSF52540">
    <property type="entry name" value="P-loop containing nucleoside triphosphate hydrolases"/>
    <property type="match status" value="1"/>
</dbReference>
<feature type="domain" description="Disease resistance R13L4/SHOC-2-like LRR" evidence="7">
    <location>
        <begin position="255"/>
        <end position="384"/>
    </location>
</feature>
<dbReference type="GO" id="GO:0005524">
    <property type="term" value="F:ATP binding"/>
    <property type="evidence" value="ECO:0007669"/>
    <property type="project" value="UniProtKB-KW"/>
</dbReference>
<comment type="similarity">
    <text evidence="1">Belongs to the disease resistance NB-LRR family.</text>
</comment>
<accession>A0A2G2W3J8</accession>
<dbReference type="InterPro" id="IPR032675">
    <property type="entry name" value="LRR_dom_sf"/>
</dbReference>
<dbReference type="AlphaFoldDB" id="A0A2G2W3J8"/>
<dbReference type="GO" id="GO:0043531">
    <property type="term" value="F:ADP binding"/>
    <property type="evidence" value="ECO:0007669"/>
    <property type="project" value="InterPro"/>
</dbReference>
<dbReference type="Gene3D" id="3.80.10.10">
    <property type="entry name" value="Ribonuclease Inhibitor"/>
    <property type="match status" value="2"/>
</dbReference>
<dbReference type="PANTHER" id="PTHR33463">
    <property type="entry name" value="NB-ARC DOMAIN-CONTAINING PROTEIN-RELATED"/>
    <property type="match status" value="1"/>
</dbReference>
<dbReference type="InterPro" id="IPR027417">
    <property type="entry name" value="P-loop_NTPase"/>
</dbReference>
<evidence type="ECO:0000313" key="9">
    <source>
        <dbReference type="Proteomes" id="UP000224567"/>
    </source>
</evidence>